<keyword evidence="2" id="KW-0503">Monooxygenase</keyword>
<organism evidence="2 3">
    <name type="scientific">Roseateles subflavus</name>
    <dbReference type="NCBI Taxonomy" id="3053353"/>
    <lineage>
        <taxon>Bacteria</taxon>
        <taxon>Pseudomonadati</taxon>
        <taxon>Pseudomonadota</taxon>
        <taxon>Betaproteobacteria</taxon>
        <taxon>Burkholderiales</taxon>
        <taxon>Sphaerotilaceae</taxon>
        <taxon>Roseateles</taxon>
    </lineage>
</organism>
<dbReference type="Gene3D" id="3.30.70.100">
    <property type="match status" value="1"/>
</dbReference>
<dbReference type="SUPFAM" id="SSF54909">
    <property type="entry name" value="Dimeric alpha+beta barrel"/>
    <property type="match status" value="1"/>
</dbReference>
<dbReference type="InterPro" id="IPR011008">
    <property type="entry name" value="Dimeric_a/b-barrel"/>
</dbReference>
<name>A0ABT7LC41_9BURK</name>
<accession>A0ABT7LC41</accession>
<keyword evidence="3" id="KW-1185">Reference proteome</keyword>
<reference evidence="2 3" key="1">
    <citation type="submission" date="2023-06" db="EMBL/GenBank/DDBJ databases">
        <title>Pelomonas sp. APW6 16S ribosomal RNA gene genome sequencing and assembly.</title>
        <authorList>
            <person name="Woo H."/>
        </authorList>
    </citation>
    <scope>NUCLEOTIDE SEQUENCE [LARGE SCALE GENOMIC DNA]</scope>
    <source>
        <strain evidence="2 3">APW6</strain>
    </source>
</reference>
<protein>
    <submittedName>
        <fullName evidence="2">Antibiotic biosynthesis monooxygenase</fullName>
    </submittedName>
</protein>
<sequence>MYTATFTFAKGDWDAEFHALDATISAAARAMPGYLGEESWEDAARGQICNVYYWESLEALQALMQHPDHLEAKRQQARWLKGYQVQVAQVLRTYGDGLLPCPWRPATVEQAALTPAPRVRPLNARPAP</sequence>
<evidence type="ECO:0000259" key="1">
    <source>
        <dbReference type="Pfam" id="PF03992"/>
    </source>
</evidence>
<evidence type="ECO:0000313" key="3">
    <source>
        <dbReference type="Proteomes" id="UP001238603"/>
    </source>
</evidence>
<dbReference type="Proteomes" id="UP001238603">
    <property type="component" value="Unassembled WGS sequence"/>
</dbReference>
<comment type="caution">
    <text evidence="2">The sequence shown here is derived from an EMBL/GenBank/DDBJ whole genome shotgun (WGS) entry which is preliminary data.</text>
</comment>
<dbReference type="RefSeq" id="WP_285980565.1">
    <property type="nucleotide sequence ID" value="NZ_JASVDS010000001.1"/>
</dbReference>
<keyword evidence="2" id="KW-0560">Oxidoreductase</keyword>
<dbReference type="InterPro" id="IPR007138">
    <property type="entry name" value="ABM_dom"/>
</dbReference>
<feature type="domain" description="ABM" evidence="1">
    <location>
        <begin position="4"/>
        <end position="74"/>
    </location>
</feature>
<evidence type="ECO:0000313" key="2">
    <source>
        <dbReference type="EMBL" id="MDL5030428.1"/>
    </source>
</evidence>
<dbReference type="GO" id="GO:0004497">
    <property type="term" value="F:monooxygenase activity"/>
    <property type="evidence" value="ECO:0007669"/>
    <property type="project" value="UniProtKB-KW"/>
</dbReference>
<gene>
    <name evidence="2" type="ORF">QRD43_00805</name>
</gene>
<dbReference type="Pfam" id="PF03992">
    <property type="entry name" value="ABM"/>
    <property type="match status" value="1"/>
</dbReference>
<proteinExistence type="predicted"/>
<dbReference type="EMBL" id="JASVDS010000001">
    <property type="protein sequence ID" value="MDL5030428.1"/>
    <property type="molecule type" value="Genomic_DNA"/>
</dbReference>